<dbReference type="AlphaFoldDB" id="A0A2S4HE40"/>
<dbReference type="Pfam" id="PF09842">
    <property type="entry name" value="DUF2069"/>
    <property type="match status" value="1"/>
</dbReference>
<sequence>MTSLEKRTEFAAAVMKLSYIGFLITLTLGTWVWMQEGRQPSVTIWIIRLLPMLIFAPVVFKAKLRGIAWMCFASLLYFVMAVTEALSSLAIWFNYVELAMVVILFCSATVYIRWQAKLWREITAQRNEVV</sequence>
<dbReference type="EMBL" id="PQGG01000030">
    <property type="protein sequence ID" value="POP52254.1"/>
    <property type="molecule type" value="Genomic_DNA"/>
</dbReference>
<keyword evidence="1" id="KW-1133">Transmembrane helix</keyword>
<feature type="transmembrane region" description="Helical" evidence="1">
    <location>
        <begin position="12"/>
        <end position="34"/>
    </location>
</feature>
<organism evidence="2 3">
    <name type="scientific">Zhongshania marina</name>
    <dbReference type="NCBI Taxonomy" id="2304603"/>
    <lineage>
        <taxon>Bacteria</taxon>
        <taxon>Pseudomonadati</taxon>
        <taxon>Pseudomonadota</taxon>
        <taxon>Gammaproteobacteria</taxon>
        <taxon>Cellvibrionales</taxon>
        <taxon>Spongiibacteraceae</taxon>
        <taxon>Zhongshania</taxon>
    </lineage>
</organism>
<evidence type="ECO:0000313" key="3">
    <source>
        <dbReference type="Proteomes" id="UP000237222"/>
    </source>
</evidence>
<feature type="transmembrane region" description="Helical" evidence="1">
    <location>
        <begin position="92"/>
        <end position="112"/>
    </location>
</feature>
<accession>A0A2S4HE40</accession>
<dbReference type="RefSeq" id="WP_103684869.1">
    <property type="nucleotide sequence ID" value="NZ_PQGG01000030.1"/>
</dbReference>
<protein>
    <recommendedName>
        <fullName evidence="4">DUF2069 domain-containing protein</fullName>
    </recommendedName>
</protein>
<keyword evidence="1" id="KW-0812">Transmembrane</keyword>
<dbReference type="Proteomes" id="UP000237222">
    <property type="component" value="Unassembled WGS sequence"/>
</dbReference>
<keyword evidence="1" id="KW-0472">Membrane</keyword>
<dbReference type="InterPro" id="IPR018643">
    <property type="entry name" value="DUF2069_membrane"/>
</dbReference>
<reference evidence="2" key="1">
    <citation type="submission" date="2018-01" db="EMBL/GenBank/DDBJ databases">
        <authorList>
            <person name="Yu X.-D."/>
        </authorList>
    </citation>
    <scope>NUCLEOTIDE SEQUENCE</scope>
    <source>
        <strain evidence="2">ZX-21</strain>
    </source>
</reference>
<feature type="transmembrane region" description="Helical" evidence="1">
    <location>
        <begin position="40"/>
        <end position="60"/>
    </location>
</feature>
<proteinExistence type="predicted"/>
<dbReference type="OrthoDB" id="5738125at2"/>
<evidence type="ECO:0000256" key="1">
    <source>
        <dbReference type="SAM" id="Phobius"/>
    </source>
</evidence>
<evidence type="ECO:0000313" key="2">
    <source>
        <dbReference type="EMBL" id="POP52254.1"/>
    </source>
</evidence>
<comment type="caution">
    <text evidence="2">The sequence shown here is derived from an EMBL/GenBank/DDBJ whole genome shotgun (WGS) entry which is preliminary data.</text>
</comment>
<name>A0A2S4HE40_9GAMM</name>
<evidence type="ECO:0008006" key="4">
    <source>
        <dbReference type="Google" id="ProtNLM"/>
    </source>
</evidence>
<feature type="transmembrane region" description="Helical" evidence="1">
    <location>
        <begin position="67"/>
        <end position="86"/>
    </location>
</feature>
<gene>
    <name evidence="2" type="ORF">C0068_12805</name>
</gene>